<feature type="transmembrane region" description="Helical" evidence="1">
    <location>
        <begin position="150"/>
        <end position="170"/>
    </location>
</feature>
<keyword evidence="1" id="KW-0812">Transmembrane</keyword>
<dbReference type="EMBL" id="JAIQZJ010000001">
    <property type="protein sequence ID" value="MBZ5736671.1"/>
    <property type="molecule type" value="Genomic_DNA"/>
</dbReference>
<comment type="caution">
    <text evidence="2">The sequence shown here is derived from an EMBL/GenBank/DDBJ whole genome shotgun (WGS) entry which is preliminary data.</text>
</comment>
<organism evidence="2 3">
    <name type="scientific">Nocardioides mangrovi</name>
    <dbReference type="NCBI Taxonomy" id="2874580"/>
    <lineage>
        <taxon>Bacteria</taxon>
        <taxon>Bacillati</taxon>
        <taxon>Actinomycetota</taxon>
        <taxon>Actinomycetes</taxon>
        <taxon>Propionibacteriales</taxon>
        <taxon>Nocardioidaceae</taxon>
        <taxon>Nocardioides</taxon>
    </lineage>
</organism>
<keyword evidence="1" id="KW-1133">Transmembrane helix</keyword>
<gene>
    <name evidence="2" type="ORF">K8U61_00755</name>
</gene>
<dbReference type="Proteomes" id="UP000780875">
    <property type="component" value="Unassembled WGS sequence"/>
</dbReference>
<protein>
    <recommendedName>
        <fullName evidence="4">DUF998 domain-containing protein</fullName>
    </recommendedName>
</protein>
<accession>A0ABS7U7D6</accession>
<keyword evidence="3" id="KW-1185">Reference proteome</keyword>
<feature type="transmembrane region" description="Helical" evidence="1">
    <location>
        <begin position="90"/>
        <end position="108"/>
    </location>
</feature>
<feature type="transmembrane region" description="Helical" evidence="1">
    <location>
        <begin position="20"/>
        <end position="40"/>
    </location>
</feature>
<evidence type="ECO:0008006" key="4">
    <source>
        <dbReference type="Google" id="ProtNLM"/>
    </source>
</evidence>
<keyword evidence="1" id="KW-0472">Membrane</keyword>
<evidence type="ECO:0000256" key="1">
    <source>
        <dbReference type="SAM" id="Phobius"/>
    </source>
</evidence>
<dbReference type="RefSeq" id="WP_224121045.1">
    <property type="nucleotide sequence ID" value="NZ_JAIQZJ010000001.1"/>
</dbReference>
<feature type="transmembrane region" description="Helical" evidence="1">
    <location>
        <begin position="218"/>
        <end position="239"/>
    </location>
</feature>
<feature type="transmembrane region" description="Helical" evidence="1">
    <location>
        <begin position="61"/>
        <end position="84"/>
    </location>
</feature>
<reference evidence="2 3" key="1">
    <citation type="submission" date="2021-09" db="EMBL/GenBank/DDBJ databases">
        <title>Whole genome sequence of Nocardioides sp. GBK3QG-3.</title>
        <authorList>
            <person name="Tuo L."/>
        </authorList>
    </citation>
    <scope>NUCLEOTIDE SEQUENCE [LARGE SCALE GENOMIC DNA]</scope>
    <source>
        <strain evidence="2 3">GBK3QG-3</strain>
    </source>
</reference>
<evidence type="ECO:0000313" key="3">
    <source>
        <dbReference type="Proteomes" id="UP000780875"/>
    </source>
</evidence>
<feature type="transmembrane region" description="Helical" evidence="1">
    <location>
        <begin position="264"/>
        <end position="282"/>
    </location>
</feature>
<name>A0ABS7U7D6_9ACTN</name>
<feature type="transmembrane region" description="Helical" evidence="1">
    <location>
        <begin position="294"/>
        <end position="316"/>
    </location>
</feature>
<proteinExistence type="predicted"/>
<feature type="transmembrane region" description="Helical" evidence="1">
    <location>
        <begin position="182"/>
        <end position="206"/>
    </location>
</feature>
<sequence length="330" mass="35464">MSTLGTPPPPSPVPPIALRTYAAIRLGVVAVILALGFAVWREIANEQHGCVQRSLSAYYYTPVRPVFVGALLIIGFAMIVLWGKTAAEDVALNLAGLLLMVVALVPTLDANYCSLPTSVAQTGGSQEKPVADNDLIADNAQTVARSFSSLLVVLALVLVFLAVLGVWHYVTAPAGASPGTKVIAGYAVTWLLAAIAWVVYLVLYLDRSNPDSVFNHQVHSMSANIGVGFVIVAVVLAALEKSRDPDAPGPWWARWRPVWWDDPWTWVYGALAGLMILTVVIVRGGDALGLYSGWLDIHATFVLEAILIGLLGVFWVCQTIDRRHEGAPAY</sequence>
<evidence type="ECO:0000313" key="2">
    <source>
        <dbReference type="EMBL" id="MBZ5736671.1"/>
    </source>
</evidence>